<proteinExistence type="predicted"/>
<dbReference type="EMBL" id="GBXM01008697">
    <property type="protein sequence ID" value="JAH99880.1"/>
    <property type="molecule type" value="Transcribed_RNA"/>
</dbReference>
<organism evidence="1">
    <name type="scientific">Anguilla anguilla</name>
    <name type="common">European freshwater eel</name>
    <name type="synonym">Muraena anguilla</name>
    <dbReference type="NCBI Taxonomy" id="7936"/>
    <lineage>
        <taxon>Eukaryota</taxon>
        <taxon>Metazoa</taxon>
        <taxon>Chordata</taxon>
        <taxon>Craniata</taxon>
        <taxon>Vertebrata</taxon>
        <taxon>Euteleostomi</taxon>
        <taxon>Actinopterygii</taxon>
        <taxon>Neopterygii</taxon>
        <taxon>Teleostei</taxon>
        <taxon>Anguilliformes</taxon>
        <taxon>Anguillidae</taxon>
        <taxon>Anguilla</taxon>
    </lineage>
</organism>
<protein>
    <submittedName>
        <fullName evidence="1">Uncharacterized protein</fullName>
    </submittedName>
</protein>
<name>A0A0E9XDH1_ANGAN</name>
<reference evidence="1" key="2">
    <citation type="journal article" date="2015" name="Fish Shellfish Immunol.">
        <title>Early steps in the European eel (Anguilla anguilla)-Vibrio vulnificus interaction in the gills: Role of the RtxA13 toxin.</title>
        <authorList>
            <person name="Callol A."/>
            <person name="Pajuelo D."/>
            <person name="Ebbesson L."/>
            <person name="Teles M."/>
            <person name="MacKenzie S."/>
            <person name="Amaro C."/>
        </authorList>
    </citation>
    <scope>NUCLEOTIDE SEQUENCE</scope>
</reference>
<reference evidence="1" key="1">
    <citation type="submission" date="2014-11" db="EMBL/GenBank/DDBJ databases">
        <authorList>
            <person name="Amaro Gonzalez C."/>
        </authorList>
    </citation>
    <scope>NUCLEOTIDE SEQUENCE</scope>
</reference>
<accession>A0A0E9XDH1</accession>
<dbReference type="AlphaFoldDB" id="A0A0E9XDH1"/>
<sequence>MAFIWRNAFYHLICEFNGALQDEQDCEITQNKWSGKLETEFNYSTASSFMSLQSRSMEINMIMVSFP</sequence>
<evidence type="ECO:0000313" key="1">
    <source>
        <dbReference type="EMBL" id="JAH99880.1"/>
    </source>
</evidence>